<keyword evidence="1" id="KW-0472">Membrane</keyword>
<proteinExistence type="predicted"/>
<sequence>MTYTIFITLLTLFCGITNITLEWLKKMVDTNVAVLSTITGLLVGGVGTVFYFIFMELPFDITMVLYVILEAFATTIASQVGYDKIISLLAEFKKGTKE</sequence>
<feature type="transmembrane region" description="Helical" evidence="1">
    <location>
        <begin position="31"/>
        <end position="55"/>
    </location>
</feature>
<dbReference type="Proteomes" id="UP000198838">
    <property type="component" value="Unassembled WGS sequence"/>
</dbReference>
<keyword evidence="1" id="KW-0812">Transmembrane</keyword>
<feature type="transmembrane region" description="Helical" evidence="1">
    <location>
        <begin position="6"/>
        <end position="24"/>
    </location>
</feature>
<evidence type="ECO:0000256" key="1">
    <source>
        <dbReference type="SAM" id="Phobius"/>
    </source>
</evidence>
<dbReference type="RefSeq" id="WP_092870728.1">
    <property type="nucleotide sequence ID" value="NZ_FOJY01000004.1"/>
</dbReference>
<name>A0A1I0WH39_9FIRM</name>
<reference evidence="2 3" key="1">
    <citation type="submission" date="2016-10" db="EMBL/GenBank/DDBJ databases">
        <authorList>
            <person name="de Groot N.N."/>
        </authorList>
    </citation>
    <scope>NUCLEOTIDE SEQUENCE [LARGE SCALE GENOMIC DNA]</scope>
    <source>
        <strain evidence="2 3">DSM 5522</strain>
    </source>
</reference>
<dbReference type="EMBL" id="FOJY01000004">
    <property type="protein sequence ID" value="SFA87256.1"/>
    <property type="molecule type" value="Genomic_DNA"/>
</dbReference>
<dbReference type="AlphaFoldDB" id="A0A1I0WH39"/>
<feature type="transmembrane region" description="Helical" evidence="1">
    <location>
        <begin position="61"/>
        <end position="82"/>
    </location>
</feature>
<organism evidence="2 3">
    <name type="scientific">Acetitomaculum ruminis DSM 5522</name>
    <dbReference type="NCBI Taxonomy" id="1120918"/>
    <lineage>
        <taxon>Bacteria</taxon>
        <taxon>Bacillati</taxon>
        <taxon>Bacillota</taxon>
        <taxon>Clostridia</taxon>
        <taxon>Lachnospirales</taxon>
        <taxon>Lachnospiraceae</taxon>
        <taxon>Acetitomaculum</taxon>
    </lineage>
</organism>
<accession>A0A1I0WH39</accession>
<keyword evidence="3" id="KW-1185">Reference proteome</keyword>
<keyword evidence="1" id="KW-1133">Transmembrane helix</keyword>
<evidence type="ECO:0000313" key="3">
    <source>
        <dbReference type="Proteomes" id="UP000198838"/>
    </source>
</evidence>
<protein>
    <submittedName>
        <fullName evidence="2">Uncharacterized protein</fullName>
    </submittedName>
</protein>
<gene>
    <name evidence="2" type="ORF">SAMN05216249_10442</name>
</gene>
<evidence type="ECO:0000313" key="2">
    <source>
        <dbReference type="EMBL" id="SFA87256.1"/>
    </source>
</evidence>
<dbReference type="STRING" id="1120918.SAMN05216249_10442"/>